<accession>A0A4R5YPA1</accession>
<feature type="transmembrane region" description="Helical" evidence="1">
    <location>
        <begin position="130"/>
        <end position="154"/>
    </location>
</feature>
<name>A0A4R5YPA1_KOCRO</name>
<proteinExistence type="predicted"/>
<dbReference type="Proteomes" id="UP000295163">
    <property type="component" value="Unassembled WGS sequence"/>
</dbReference>
<dbReference type="EMBL" id="SMZT01000001">
    <property type="protein sequence ID" value="TDL46512.1"/>
    <property type="molecule type" value="Genomic_DNA"/>
</dbReference>
<evidence type="ECO:0000313" key="2">
    <source>
        <dbReference type="EMBL" id="TDL46512.1"/>
    </source>
</evidence>
<comment type="caution">
    <text evidence="2">The sequence shown here is derived from an EMBL/GenBank/DDBJ whole genome shotgun (WGS) entry which is preliminary data.</text>
</comment>
<sequence>MNWIALGILMTVGLANVVLTLARAPVAARLARTPEDVPRVAVSLAVTSFHLAMVAMSLFLAFITTVQVLYADPDPMVVNAPILGALFFAYAYLMARYRSHYLGRLSYQQWVGAAAGETAELYAQAYRERAWIVGWAVAPLALVLIARLVFFGALGTVDEMPAGMHWR</sequence>
<gene>
    <name evidence="2" type="ORF">E2R59_00355</name>
</gene>
<keyword evidence="1" id="KW-0472">Membrane</keyword>
<dbReference type="RefSeq" id="WP_133408791.1">
    <property type="nucleotide sequence ID" value="NZ_SMZT01000001.1"/>
</dbReference>
<feature type="transmembrane region" description="Helical" evidence="1">
    <location>
        <begin position="6"/>
        <end position="28"/>
    </location>
</feature>
<dbReference type="AlphaFoldDB" id="A0A4R5YPA1"/>
<evidence type="ECO:0008006" key="4">
    <source>
        <dbReference type="Google" id="ProtNLM"/>
    </source>
</evidence>
<dbReference type="GeneID" id="64345843"/>
<evidence type="ECO:0000313" key="3">
    <source>
        <dbReference type="Proteomes" id="UP000295163"/>
    </source>
</evidence>
<organism evidence="2 3">
    <name type="scientific">Kocuria rosea</name>
    <name type="common">Deinococcus erythromyxa</name>
    <name type="synonym">Micrococcus rubens</name>
    <dbReference type="NCBI Taxonomy" id="1275"/>
    <lineage>
        <taxon>Bacteria</taxon>
        <taxon>Bacillati</taxon>
        <taxon>Actinomycetota</taxon>
        <taxon>Actinomycetes</taxon>
        <taxon>Micrococcales</taxon>
        <taxon>Micrococcaceae</taxon>
        <taxon>Kocuria</taxon>
    </lineage>
</organism>
<protein>
    <recommendedName>
        <fullName evidence="4">DUF2269 family protein</fullName>
    </recommendedName>
</protein>
<evidence type="ECO:0000256" key="1">
    <source>
        <dbReference type="SAM" id="Phobius"/>
    </source>
</evidence>
<feature type="transmembrane region" description="Helical" evidence="1">
    <location>
        <begin position="40"/>
        <end position="70"/>
    </location>
</feature>
<keyword evidence="1" id="KW-0812">Transmembrane</keyword>
<feature type="transmembrane region" description="Helical" evidence="1">
    <location>
        <begin position="76"/>
        <end position="95"/>
    </location>
</feature>
<keyword evidence="1" id="KW-1133">Transmembrane helix</keyword>
<reference evidence="2 3" key="1">
    <citation type="submission" date="2019-03" db="EMBL/GenBank/DDBJ databases">
        <title>Genome Sequencing and Assembly of Various Microbes Isolated from Partially Reclaimed Soil and Acid Mine Drainage (AMD) Site.</title>
        <authorList>
            <person name="Steinbock B."/>
            <person name="Bechtold R."/>
            <person name="Sevigny J.L."/>
            <person name="Thomas D."/>
            <person name="Cuthill L.R."/>
            <person name="Aveiro Johannsen E.J."/>
            <person name="Thomas K."/>
            <person name="Ghosh A."/>
        </authorList>
    </citation>
    <scope>NUCLEOTIDE SEQUENCE [LARGE SCALE GENOMIC DNA]</scope>
    <source>
        <strain evidence="2 3">S-A3</strain>
    </source>
</reference>